<organism evidence="4">
    <name type="scientific">viral metagenome</name>
    <dbReference type="NCBI Taxonomy" id="1070528"/>
    <lineage>
        <taxon>unclassified sequences</taxon>
        <taxon>metagenomes</taxon>
        <taxon>organismal metagenomes</taxon>
    </lineage>
</organism>
<dbReference type="GO" id="GO:0006351">
    <property type="term" value="P:DNA-templated transcription"/>
    <property type="evidence" value="ECO:0007669"/>
    <property type="project" value="InterPro"/>
</dbReference>
<dbReference type="Gene3D" id="2.170.120.12">
    <property type="entry name" value="DNA-directed RNA polymerase, insert domain"/>
    <property type="match status" value="1"/>
</dbReference>
<dbReference type="InterPro" id="IPR036643">
    <property type="entry name" value="RNApol_insert_sf"/>
</dbReference>
<dbReference type="InterPro" id="IPR050518">
    <property type="entry name" value="Rpo3/RPB3_RNA_Pol_subunit"/>
</dbReference>
<dbReference type="SUPFAM" id="SSF56553">
    <property type="entry name" value="Insert subdomain of RNA polymerase alpha subunit"/>
    <property type="match status" value="1"/>
</dbReference>
<dbReference type="PANTHER" id="PTHR11800:SF2">
    <property type="entry name" value="DNA-DIRECTED RNA POLYMERASE II SUBUNIT RPB3"/>
    <property type="match status" value="1"/>
</dbReference>
<dbReference type="SMART" id="SM00662">
    <property type="entry name" value="RPOLD"/>
    <property type="match status" value="1"/>
</dbReference>
<feature type="domain" description="DNA-directed RNA polymerase RpoA/D/Rpb3-type" evidence="3">
    <location>
        <begin position="14"/>
        <end position="266"/>
    </location>
</feature>
<protein>
    <recommendedName>
        <fullName evidence="3">DNA-directed RNA polymerase RpoA/D/Rpb3-type domain-containing protein</fullName>
    </recommendedName>
</protein>
<dbReference type="PANTHER" id="PTHR11800">
    <property type="entry name" value="DNA-DIRECTED RNA POLYMERASE"/>
    <property type="match status" value="1"/>
</dbReference>
<dbReference type="GO" id="GO:0046983">
    <property type="term" value="F:protein dimerization activity"/>
    <property type="evidence" value="ECO:0007669"/>
    <property type="project" value="InterPro"/>
</dbReference>
<dbReference type="GO" id="GO:0000428">
    <property type="term" value="C:DNA-directed RNA polymerase complex"/>
    <property type="evidence" value="ECO:0007669"/>
    <property type="project" value="UniProtKB-KW"/>
</dbReference>
<evidence type="ECO:0000256" key="1">
    <source>
        <dbReference type="ARBA" id="ARBA00022478"/>
    </source>
</evidence>
<name>A0A6C0K2Z6_9ZZZZ</name>
<sequence length="370" mass="42257">MNPAITNQSEDGDVYSFTLSGVNVSLANALRRIILSEIPTYAFITDTYENNKCNIEVNTSRLHNEIIKQRLGCIPIHETDLDILTDKYVLEVDVKNQTDNVLYVTTEHFRIRNKSTGNYLTEQETKRIFPANRITSQYIDFVRLKPGISDSIPGEQLKLTAEFSVSMAKVNSMYNVVSKCAYGNTPDSTKISEAWEERLAKMVSDGMTEQEINFHKNNFNTLDSQRIFKPESFDFVVQTVGVYDNRSIIKKGCAVLQNKFVAMIDAINSDIIPIERSETTMDQCFDITLEDEDYTMGKVIEFVLYDSYYEGEKILSFCGFKKLHPHLSYSTIRVAFGRDPGNEGRRVCKDMLIDACTQAQEVYSKIFSMF</sequence>
<dbReference type="SUPFAM" id="SSF55257">
    <property type="entry name" value="RBP11-like subunits of RNA polymerase"/>
    <property type="match status" value="2"/>
</dbReference>
<keyword evidence="1" id="KW-0240">DNA-directed RNA polymerase</keyword>
<accession>A0A6C0K2Z6</accession>
<evidence type="ECO:0000259" key="3">
    <source>
        <dbReference type="SMART" id="SM00662"/>
    </source>
</evidence>
<dbReference type="InterPro" id="IPR011263">
    <property type="entry name" value="DNA-dir_RNA_pol_RpoA/D/Rpb3"/>
</dbReference>
<keyword evidence="2" id="KW-0804">Transcription</keyword>
<dbReference type="InterPro" id="IPR036603">
    <property type="entry name" value="RBP11-like"/>
</dbReference>
<evidence type="ECO:0000313" key="4">
    <source>
        <dbReference type="EMBL" id="QHU10434.1"/>
    </source>
</evidence>
<evidence type="ECO:0000256" key="2">
    <source>
        <dbReference type="ARBA" id="ARBA00023163"/>
    </source>
</evidence>
<reference evidence="4" key="1">
    <citation type="journal article" date="2020" name="Nature">
        <title>Giant virus diversity and host interactions through global metagenomics.</title>
        <authorList>
            <person name="Schulz F."/>
            <person name="Roux S."/>
            <person name="Paez-Espino D."/>
            <person name="Jungbluth S."/>
            <person name="Walsh D.A."/>
            <person name="Denef V.J."/>
            <person name="McMahon K.D."/>
            <person name="Konstantinidis K.T."/>
            <person name="Eloe-Fadrosh E.A."/>
            <person name="Kyrpides N.C."/>
            <person name="Woyke T."/>
        </authorList>
    </citation>
    <scope>NUCLEOTIDE SEQUENCE</scope>
    <source>
        <strain evidence="4">GVMAG-S-1101164-67</strain>
    </source>
</reference>
<proteinExistence type="predicted"/>
<dbReference type="AlphaFoldDB" id="A0A6C0K2Z6"/>
<dbReference type="GO" id="GO:0003899">
    <property type="term" value="F:DNA-directed RNA polymerase activity"/>
    <property type="evidence" value="ECO:0007669"/>
    <property type="project" value="InterPro"/>
</dbReference>
<dbReference type="Pfam" id="PF01193">
    <property type="entry name" value="RNA_pol_L"/>
    <property type="match status" value="1"/>
</dbReference>
<dbReference type="Gene3D" id="3.30.1360.10">
    <property type="entry name" value="RNA polymerase, RBP11-like subunit"/>
    <property type="match status" value="2"/>
</dbReference>
<dbReference type="EMBL" id="MN740756">
    <property type="protein sequence ID" value="QHU10434.1"/>
    <property type="molecule type" value="Genomic_DNA"/>
</dbReference>